<sequence length="140" mass="15438">MAYCRSNAKSPSQQTAPCVTFSSKEIKQTTNSMNQVLVLSALTINTKIRRVFIDQGSSVNTRWLIVGRPTLNKIGAVIATSILIMKFITDNGEVGVLKRDKSEAERYHGATLHNSKEQLPRLAKPKTTTKVQLVDLEPPG</sequence>
<dbReference type="Proteomes" id="UP001341840">
    <property type="component" value="Unassembled WGS sequence"/>
</dbReference>
<accession>A0ABU6WUC9</accession>
<reference evidence="2 3" key="1">
    <citation type="journal article" date="2023" name="Plants (Basel)">
        <title>Bridging the Gap: Combining Genomics and Transcriptomics Approaches to Understand Stylosanthes scabra, an Orphan Legume from the Brazilian Caatinga.</title>
        <authorList>
            <person name="Ferreira-Neto J.R.C."/>
            <person name="da Silva M.D."/>
            <person name="Binneck E."/>
            <person name="de Melo N.F."/>
            <person name="da Silva R.H."/>
            <person name="de Melo A.L.T.M."/>
            <person name="Pandolfi V."/>
            <person name="Bustamante F.O."/>
            <person name="Brasileiro-Vidal A.C."/>
            <person name="Benko-Iseppon A.M."/>
        </authorList>
    </citation>
    <scope>NUCLEOTIDE SEQUENCE [LARGE SCALE GENOMIC DNA]</scope>
    <source>
        <tissue evidence="2">Leaves</tissue>
    </source>
</reference>
<feature type="region of interest" description="Disordered" evidence="1">
    <location>
        <begin position="107"/>
        <end position="140"/>
    </location>
</feature>
<protein>
    <submittedName>
        <fullName evidence="2">Uncharacterized protein</fullName>
    </submittedName>
</protein>
<keyword evidence="3" id="KW-1185">Reference proteome</keyword>
<comment type="caution">
    <text evidence="2">The sequence shown here is derived from an EMBL/GenBank/DDBJ whole genome shotgun (WGS) entry which is preliminary data.</text>
</comment>
<name>A0ABU6WUC9_9FABA</name>
<organism evidence="2 3">
    <name type="scientific">Stylosanthes scabra</name>
    <dbReference type="NCBI Taxonomy" id="79078"/>
    <lineage>
        <taxon>Eukaryota</taxon>
        <taxon>Viridiplantae</taxon>
        <taxon>Streptophyta</taxon>
        <taxon>Embryophyta</taxon>
        <taxon>Tracheophyta</taxon>
        <taxon>Spermatophyta</taxon>
        <taxon>Magnoliopsida</taxon>
        <taxon>eudicotyledons</taxon>
        <taxon>Gunneridae</taxon>
        <taxon>Pentapetalae</taxon>
        <taxon>rosids</taxon>
        <taxon>fabids</taxon>
        <taxon>Fabales</taxon>
        <taxon>Fabaceae</taxon>
        <taxon>Papilionoideae</taxon>
        <taxon>50 kb inversion clade</taxon>
        <taxon>dalbergioids sensu lato</taxon>
        <taxon>Dalbergieae</taxon>
        <taxon>Pterocarpus clade</taxon>
        <taxon>Stylosanthes</taxon>
    </lineage>
</organism>
<evidence type="ECO:0000313" key="2">
    <source>
        <dbReference type="EMBL" id="MED6187910.1"/>
    </source>
</evidence>
<gene>
    <name evidence="2" type="ORF">PIB30_081080</name>
</gene>
<proteinExistence type="predicted"/>
<feature type="compositionally biased region" description="Basic and acidic residues" evidence="1">
    <location>
        <begin position="107"/>
        <end position="119"/>
    </location>
</feature>
<dbReference type="EMBL" id="JASCZI010182443">
    <property type="protein sequence ID" value="MED6187910.1"/>
    <property type="molecule type" value="Genomic_DNA"/>
</dbReference>
<evidence type="ECO:0000313" key="3">
    <source>
        <dbReference type="Proteomes" id="UP001341840"/>
    </source>
</evidence>
<evidence type="ECO:0000256" key="1">
    <source>
        <dbReference type="SAM" id="MobiDB-lite"/>
    </source>
</evidence>